<dbReference type="AlphaFoldDB" id="A0A927MQG0"/>
<dbReference type="Proteomes" id="UP000658225">
    <property type="component" value="Unassembled WGS sequence"/>
</dbReference>
<evidence type="ECO:0000256" key="1">
    <source>
        <dbReference type="ARBA" id="ARBA00005750"/>
    </source>
</evidence>
<gene>
    <name evidence="6" type="ORF">H4683_004214</name>
</gene>
<dbReference type="PANTHER" id="PTHR39181:SF1">
    <property type="entry name" value="TYROSINE-PROTEIN PHOSPHATASE YWQE"/>
    <property type="match status" value="1"/>
</dbReference>
<dbReference type="EMBL" id="JADBEL010000049">
    <property type="protein sequence ID" value="MBE1557082.1"/>
    <property type="molecule type" value="Genomic_DNA"/>
</dbReference>
<organism evidence="6 7">
    <name type="scientific">Sporosarcina limicola</name>
    <dbReference type="NCBI Taxonomy" id="34101"/>
    <lineage>
        <taxon>Bacteria</taxon>
        <taxon>Bacillati</taxon>
        <taxon>Bacillota</taxon>
        <taxon>Bacilli</taxon>
        <taxon>Bacillales</taxon>
        <taxon>Caryophanaceae</taxon>
        <taxon>Sporosarcina</taxon>
    </lineage>
</organism>
<evidence type="ECO:0000313" key="7">
    <source>
        <dbReference type="Proteomes" id="UP000658225"/>
    </source>
</evidence>
<dbReference type="GO" id="GO:0004725">
    <property type="term" value="F:protein tyrosine phosphatase activity"/>
    <property type="evidence" value="ECO:0007669"/>
    <property type="project" value="UniProtKB-EC"/>
</dbReference>
<comment type="catalytic activity">
    <reaction evidence="5">
        <text>O-phospho-L-tyrosyl-[protein] + H2O = L-tyrosyl-[protein] + phosphate</text>
        <dbReference type="Rhea" id="RHEA:10684"/>
        <dbReference type="Rhea" id="RHEA-COMP:10136"/>
        <dbReference type="Rhea" id="RHEA-COMP:20101"/>
        <dbReference type="ChEBI" id="CHEBI:15377"/>
        <dbReference type="ChEBI" id="CHEBI:43474"/>
        <dbReference type="ChEBI" id="CHEBI:46858"/>
        <dbReference type="ChEBI" id="CHEBI:61978"/>
        <dbReference type="EC" id="3.1.3.48"/>
    </reaction>
</comment>
<keyword evidence="3 6" id="KW-0378">Hydrolase</keyword>
<dbReference type="EC" id="3.1.3.48" evidence="2"/>
<proteinExistence type="inferred from homology"/>
<sequence length="195" mass="22644">MNVDTSIQFVREVKTWVVPNEKYVLQEFEIWHLNHLVHAIEKNLLPFVGNRKYILIKFPVNEFPSMVSMTFYKLQLMGYVPVIADAERNTEIKRNPNKLYKIVTNGALIQINASSVTGGNGRALRKFVLKLCKHNLVHFVSSDTEHLGKRSLLIKSAYAYLQRKISIDYVKYLKENAKHIIEGTDFHIRQPAIFK</sequence>
<protein>
    <recommendedName>
        <fullName evidence="2">protein-tyrosine-phosphatase</fullName>
        <ecNumber evidence="2">3.1.3.48</ecNumber>
    </recommendedName>
</protein>
<evidence type="ECO:0000256" key="2">
    <source>
        <dbReference type="ARBA" id="ARBA00013064"/>
    </source>
</evidence>
<keyword evidence="4" id="KW-0904">Protein phosphatase</keyword>
<evidence type="ECO:0000256" key="3">
    <source>
        <dbReference type="ARBA" id="ARBA00022801"/>
    </source>
</evidence>
<dbReference type="Gene3D" id="3.20.20.140">
    <property type="entry name" value="Metal-dependent hydrolases"/>
    <property type="match status" value="1"/>
</dbReference>
<dbReference type="InterPro" id="IPR016667">
    <property type="entry name" value="Caps_polysacc_synth_CpsB/CapC"/>
</dbReference>
<name>A0A927MQG0_9BACL</name>
<accession>A0A927MQG0</accession>
<dbReference type="RefSeq" id="WP_192600669.1">
    <property type="nucleotide sequence ID" value="NZ_JADBEL010000049.1"/>
</dbReference>
<keyword evidence="7" id="KW-1185">Reference proteome</keyword>
<evidence type="ECO:0000256" key="4">
    <source>
        <dbReference type="ARBA" id="ARBA00022912"/>
    </source>
</evidence>
<dbReference type="PANTHER" id="PTHR39181">
    <property type="entry name" value="TYROSINE-PROTEIN PHOSPHATASE YWQE"/>
    <property type="match status" value="1"/>
</dbReference>
<evidence type="ECO:0000313" key="6">
    <source>
        <dbReference type="EMBL" id="MBE1557082.1"/>
    </source>
</evidence>
<comment type="caution">
    <text evidence="6">The sequence shown here is derived from an EMBL/GenBank/DDBJ whole genome shotgun (WGS) entry which is preliminary data.</text>
</comment>
<comment type="similarity">
    <text evidence="1">Belongs to the metallo-dependent hydrolases superfamily. CpsB/CapC family.</text>
</comment>
<reference evidence="6" key="1">
    <citation type="submission" date="2020-10" db="EMBL/GenBank/DDBJ databases">
        <title>Genomic Encyclopedia of Type Strains, Phase IV (KMG-IV): sequencing the most valuable type-strain genomes for metagenomic binning, comparative biology and taxonomic classification.</title>
        <authorList>
            <person name="Goeker M."/>
        </authorList>
    </citation>
    <scope>NUCLEOTIDE SEQUENCE</scope>
    <source>
        <strain evidence="6">DSM 13886</strain>
    </source>
</reference>
<evidence type="ECO:0000256" key="5">
    <source>
        <dbReference type="ARBA" id="ARBA00051722"/>
    </source>
</evidence>
<dbReference type="GO" id="GO:0030145">
    <property type="term" value="F:manganese ion binding"/>
    <property type="evidence" value="ECO:0007669"/>
    <property type="project" value="InterPro"/>
</dbReference>
<dbReference type="Pfam" id="PF19567">
    <property type="entry name" value="CpsB_CapC"/>
    <property type="match status" value="1"/>
</dbReference>